<feature type="signal peptide" evidence="2">
    <location>
        <begin position="1"/>
        <end position="29"/>
    </location>
</feature>
<reference evidence="4" key="1">
    <citation type="submission" date="2023-07" db="EMBL/GenBank/DDBJ databases">
        <title>A chromosome-level genome assembly of Lolium multiflorum.</title>
        <authorList>
            <person name="Chen Y."/>
            <person name="Copetti D."/>
            <person name="Kolliker R."/>
            <person name="Studer B."/>
        </authorList>
    </citation>
    <scope>NUCLEOTIDE SEQUENCE</scope>
    <source>
        <strain evidence="4">02402/16</strain>
        <tissue evidence="4">Leaf</tissue>
    </source>
</reference>
<gene>
    <name evidence="4" type="ORF">QYE76_056796</name>
</gene>
<feature type="compositionally biased region" description="Polar residues" evidence="1">
    <location>
        <begin position="251"/>
        <end position="262"/>
    </location>
</feature>
<protein>
    <recommendedName>
        <fullName evidence="3">Transposase (putative) gypsy type domain-containing protein</fullName>
    </recommendedName>
</protein>
<dbReference type="EMBL" id="JAUUTY010000003">
    <property type="protein sequence ID" value="KAK1668637.1"/>
    <property type="molecule type" value="Genomic_DNA"/>
</dbReference>
<keyword evidence="2" id="KW-0732">Signal</keyword>
<dbReference type="PANTHER" id="PTHR33026:SF7">
    <property type="entry name" value="OS03G0100275 PROTEIN"/>
    <property type="match status" value="1"/>
</dbReference>
<dbReference type="PANTHER" id="PTHR33026">
    <property type="entry name" value="OS06G0360600 PROTEIN"/>
    <property type="match status" value="1"/>
</dbReference>
<organism evidence="4 5">
    <name type="scientific">Lolium multiflorum</name>
    <name type="common">Italian ryegrass</name>
    <name type="synonym">Lolium perenne subsp. multiflorum</name>
    <dbReference type="NCBI Taxonomy" id="4521"/>
    <lineage>
        <taxon>Eukaryota</taxon>
        <taxon>Viridiplantae</taxon>
        <taxon>Streptophyta</taxon>
        <taxon>Embryophyta</taxon>
        <taxon>Tracheophyta</taxon>
        <taxon>Spermatophyta</taxon>
        <taxon>Magnoliopsida</taxon>
        <taxon>Liliopsida</taxon>
        <taxon>Poales</taxon>
        <taxon>Poaceae</taxon>
        <taxon>BOP clade</taxon>
        <taxon>Pooideae</taxon>
        <taxon>Poodae</taxon>
        <taxon>Poeae</taxon>
        <taxon>Poeae Chloroplast Group 2 (Poeae type)</taxon>
        <taxon>Loliodinae</taxon>
        <taxon>Loliinae</taxon>
        <taxon>Lolium</taxon>
    </lineage>
</organism>
<feature type="domain" description="Transposase (putative) gypsy type" evidence="3">
    <location>
        <begin position="21"/>
        <end position="70"/>
    </location>
</feature>
<evidence type="ECO:0000256" key="1">
    <source>
        <dbReference type="SAM" id="MobiDB-lite"/>
    </source>
</evidence>
<evidence type="ECO:0000313" key="4">
    <source>
        <dbReference type="EMBL" id="KAK1668637.1"/>
    </source>
</evidence>
<sequence length="361" mass="40521">MRWCRRRHRWSADFHFRLRLFLEILKTYGLQPHNISPNSVLAISNHVALCEGHLRVTPEISLFQYFFSVKKIRQAGELATCGSITFMLRPGRVYPPTDRHESARRIRKLTEEGPTGKDLTLSGFTKRIQPLQHRDRLMFEYTGRDDPMRATKDNLSADALDKRIRVLIKISRELHVHLEALEENELGTLLRVPSSSNADPEAASEAEAPEASRPAKRKKPAPSSPRAKRAREVLSTAATRKLEAEKKRLSLINTSNRGQPASQHFFKPSGQPPKAPKTFKKRTKPSPASFPITPEVEVPPKASSTSKPDPKDIINIDDLPEDPAHGDSAKGTSSPIPPPDQPSPAFGPPKRNRSKRLSSFK</sequence>
<accession>A0AAD8T291</accession>
<feature type="compositionally biased region" description="Pro residues" evidence="1">
    <location>
        <begin position="335"/>
        <end position="347"/>
    </location>
</feature>
<comment type="caution">
    <text evidence="4">The sequence shown here is derived from an EMBL/GenBank/DDBJ whole genome shotgun (WGS) entry which is preliminary data.</text>
</comment>
<evidence type="ECO:0000313" key="5">
    <source>
        <dbReference type="Proteomes" id="UP001231189"/>
    </source>
</evidence>
<dbReference type="Proteomes" id="UP001231189">
    <property type="component" value="Unassembled WGS sequence"/>
</dbReference>
<evidence type="ECO:0000259" key="3">
    <source>
        <dbReference type="Pfam" id="PF04195"/>
    </source>
</evidence>
<keyword evidence="5" id="KW-1185">Reference proteome</keyword>
<feature type="region of interest" description="Disordered" evidence="1">
    <location>
        <begin position="192"/>
        <end position="361"/>
    </location>
</feature>
<proteinExistence type="predicted"/>
<dbReference type="Pfam" id="PF04195">
    <property type="entry name" value="Transposase_28"/>
    <property type="match status" value="1"/>
</dbReference>
<dbReference type="AlphaFoldDB" id="A0AAD8T291"/>
<feature type="compositionally biased region" description="Basic residues" evidence="1">
    <location>
        <begin position="350"/>
        <end position="361"/>
    </location>
</feature>
<name>A0AAD8T291_LOLMU</name>
<dbReference type="InterPro" id="IPR007321">
    <property type="entry name" value="Transposase_28"/>
</dbReference>
<feature type="chain" id="PRO_5042112764" description="Transposase (putative) gypsy type domain-containing protein" evidence="2">
    <location>
        <begin position="30"/>
        <end position="361"/>
    </location>
</feature>
<evidence type="ECO:0000256" key="2">
    <source>
        <dbReference type="SAM" id="SignalP"/>
    </source>
</evidence>